<dbReference type="InterPro" id="IPR036412">
    <property type="entry name" value="HAD-like_sf"/>
</dbReference>
<dbReference type="GO" id="GO:0016787">
    <property type="term" value="F:hydrolase activity"/>
    <property type="evidence" value="ECO:0007669"/>
    <property type="project" value="UniProtKB-KW"/>
</dbReference>
<sequence length="245" mass="26867">MLDVQLLCREGEGPVLFDMDGTLFAGDLGETSFFLLLAAELLQKEPQAIKEADISLLAQAQTGRVPEILASYGSAVKQGRMDRAYQITSDYVQDLPYDTVFHACKQAFDAFSGSPVVFSFDGVAHRLYVKKEAHMLAILQTCLQAKRDVFLVSASPLAVVNSFCELFSFSGLTCLAADGLHILPYGQGKVERLNEAGLKAAAIAFGNSIGDTQMLQMARYGVFRHPGDDHDLLDLAIRMHWILFP</sequence>
<evidence type="ECO:0000313" key="2">
    <source>
        <dbReference type="Proteomes" id="UP000008466"/>
    </source>
</evidence>
<dbReference type="KEGG" id="sbu:SpiBuddy_2746"/>
<reference evidence="2" key="1">
    <citation type="submission" date="2011-02" db="EMBL/GenBank/DDBJ databases">
        <title>Complete sequence of Spirochaeta sp. Buddy.</title>
        <authorList>
            <person name="Lucas S."/>
            <person name="Copeland A."/>
            <person name="Lapidus A."/>
            <person name="Cheng J.-F."/>
            <person name="Goodwin L."/>
            <person name="Pitluck S."/>
            <person name="Zeytun A."/>
            <person name="Detter J.C."/>
            <person name="Han C."/>
            <person name="Tapia R."/>
            <person name="Land M."/>
            <person name="Hauser L."/>
            <person name="Kyrpides N."/>
            <person name="Ivanova N."/>
            <person name="Mikhailova N."/>
            <person name="Pagani I."/>
            <person name="Ritalahti K.M."/>
            <person name="Loeffler F.E."/>
            <person name="Woyke T."/>
        </authorList>
    </citation>
    <scope>NUCLEOTIDE SEQUENCE [LARGE SCALE GENOMIC DNA]</scope>
    <source>
        <strain evidence="2">ATCC BAA-1886 / DSM 22777 / Buddy</strain>
    </source>
</reference>
<keyword evidence="2" id="KW-1185">Reference proteome</keyword>
<organism evidence="1 2">
    <name type="scientific">Sphaerochaeta globosa (strain ATCC BAA-1886 / DSM 22777 / Buddy)</name>
    <name type="common">Spirochaeta sp. (strain Buddy)</name>
    <dbReference type="NCBI Taxonomy" id="158189"/>
    <lineage>
        <taxon>Bacteria</taxon>
        <taxon>Pseudomonadati</taxon>
        <taxon>Spirochaetota</taxon>
        <taxon>Spirochaetia</taxon>
        <taxon>Spirochaetales</taxon>
        <taxon>Sphaerochaetaceae</taxon>
        <taxon>Sphaerochaeta</taxon>
    </lineage>
</organism>
<dbReference type="InterPro" id="IPR023214">
    <property type="entry name" value="HAD_sf"/>
</dbReference>
<dbReference type="EMBL" id="CP002541">
    <property type="protein sequence ID" value="ADY14555.1"/>
    <property type="molecule type" value="Genomic_DNA"/>
</dbReference>
<dbReference type="Pfam" id="PF12710">
    <property type="entry name" value="HAD"/>
    <property type="match status" value="1"/>
</dbReference>
<proteinExistence type="predicted"/>
<dbReference type="OrthoDB" id="115039at2"/>
<accession>F0RRV0</accession>
<name>F0RRV0_SPHGB</name>
<dbReference type="HOGENOM" id="CLU_1133022_0_0_12"/>
<dbReference type="SUPFAM" id="SSF56784">
    <property type="entry name" value="HAD-like"/>
    <property type="match status" value="1"/>
</dbReference>
<keyword evidence="1" id="KW-0378">Hydrolase</keyword>
<dbReference type="STRING" id="158189.SpiBuddy_2746"/>
<evidence type="ECO:0000313" key="1">
    <source>
        <dbReference type="EMBL" id="ADY14555.1"/>
    </source>
</evidence>
<dbReference type="AlphaFoldDB" id="F0RRV0"/>
<gene>
    <name evidence="1" type="ordered locus">SpiBuddy_2746</name>
</gene>
<protein>
    <submittedName>
        <fullName evidence="1">Haloacid dehalogenase domain protein hydrolase</fullName>
    </submittedName>
</protein>
<dbReference type="Gene3D" id="3.40.50.1000">
    <property type="entry name" value="HAD superfamily/HAD-like"/>
    <property type="match status" value="1"/>
</dbReference>
<dbReference type="Proteomes" id="UP000008466">
    <property type="component" value="Chromosome"/>
</dbReference>
<dbReference type="RefSeq" id="WP_013608399.1">
    <property type="nucleotide sequence ID" value="NC_015152.1"/>
</dbReference>